<accession>A0A9D3Z9D9</accession>
<keyword evidence="3" id="KW-1185">Reference proteome</keyword>
<evidence type="ECO:0000313" key="2">
    <source>
        <dbReference type="EMBL" id="KAH3712767.1"/>
    </source>
</evidence>
<sequence>MQHLAVPKVHGPPHNHNDVSPEGDQAEDPDTGAQNVIGHKVRARGELIRFR</sequence>
<reference evidence="2" key="1">
    <citation type="journal article" date="2019" name="bioRxiv">
        <title>The Genome of the Zebra Mussel, Dreissena polymorpha: A Resource for Invasive Species Research.</title>
        <authorList>
            <person name="McCartney M.A."/>
            <person name="Auch B."/>
            <person name="Kono T."/>
            <person name="Mallez S."/>
            <person name="Zhang Y."/>
            <person name="Obille A."/>
            <person name="Becker A."/>
            <person name="Abrahante J.E."/>
            <person name="Garbe J."/>
            <person name="Badalamenti J.P."/>
            <person name="Herman A."/>
            <person name="Mangelson H."/>
            <person name="Liachko I."/>
            <person name="Sullivan S."/>
            <person name="Sone E.D."/>
            <person name="Koren S."/>
            <person name="Silverstein K.A.T."/>
            <person name="Beckman K.B."/>
            <person name="Gohl D.M."/>
        </authorList>
    </citation>
    <scope>NUCLEOTIDE SEQUENCE</scope>
    <source>
        <strain evidence="2">Duluth1</strain>
        <tissue evidence="2">Whole animal</tissue>
    </source>
</reference>
<protein>
    <submittedName>
        <fullName evidence="2">Uncharacterized protein</fullName>
    </submittedName>
</protein>
<dbReference type="AlphaFoldDB" id="A0A9D3Z9D9"/>
<dbReference type="EMBL" id="JAIWYP010000014">
    <property type="protein sequence ID" value="KAH3712767.1"/>
    <property type="molecule type" value="Genomic_DNA"/>
</dbReference>
<organism evidence="2 3">
    <name type="scientific">Dreissena polymorpha</name>
    <name type="common">Zebra mussel</name>
    <name type="synonym">Mytilus polymorpha</name>
    <dbReference type="NCBI Taxonomy" id="45954"/>
    <lineage>
        <taxon>Eukaryota</taxon>
        <taxon>Metazoa</taxon>
        <taxon>Spiralia</taxon>
        <taxon>Lophotrochozoa</taxon>
        <taxon>Mollusca</taxon>
        <taxon>Bivalvia</taxon>
        <taxon>Autobranchia</taxon>
        <taxon>Heteroconchia</taxon>
        <taxon>Euheterodonta</taxon>
        <taxon>Imparidentia</taxon>
        <taxon>Neoheterodontei</taxon>
        <taxon>Myida</taxon>
        <taxon>Dreissenoidea</taxon>
        <taxon>Dreissenidae</taxon>
        <taxon>Dreissena</taxon>
    </lineage>
</organism>
<proteinExistence type="predicted"/>
<comment type="caution">
    <text evidence="2">The sequence shown here is derived from an EMBL/GenBank/DDBJ whole genome shotgun (WGS) entry which is preliminary data.</text>
</comment>
<reference evidence="2" key="2">
    <citation type="submission" date="2020-11" db="EMBL/GenBank/DDBJ databases">
        <authorList>
            <person name="McCartney M.A."/>
            <person name="Auch B."/>
            <person name="Kono T."/>
            <person name="Mallez S."/>
            <person name="Becker A."/>
            <person name="Gohl D.M."/>
            <person name="Silverstein K.A.T."/>
            <person name="Koren S."/>
            <person name="Bechman K.B."/>
            <person name="Herman A."/>
            <person name="Abrahante J.E."/>
            <person name="Garbe J."/>
        </authorList>
    </citation>
    <scope>NUCLEOTIDE SEQUENCE</scope>
    <source>
        <strain evidence="2">Duluth1</strain>
        <tissue evidence="2">Whole animal</tissue>
    </source>
</reference>
<evidence type="ECO:0000313" key="3">
    <source>
        <dbReference type="Proteomes" id="UP000828390"/>
    </source>
</evidence>
<feature type="region of interest" description="Disordered" evidence="1">
    <location>
        <begin position="1"/>
        <end position="51"/>
    </location>
</feature>
<evidence type="ECO:0000256" key="1">
    <source>
        <dbReference type="SAM" id="MobiDB-lite"/>
    </source>
</evidence>
<name>A0A9D3Z9D9_DREPO</name>
<gene>
    <name evidence="2" type="ORF">DPMN_072524</name>
</gene>
<dbReference type="Proteomes" id="UP000828390">
    <property type="component" value="Unassembled WGS sequence"/>
</dbReference>